<feature type="transmembrane region" description="Helical" evidence="1">
    <location>
        <begin position="151"/>
        <end position="169"/>
    </location>
</feature>
<keyword evidence="1" id="KW-1133">Transmembrane helix</keyword>
<name>A0A7W2M3A9_9FLAO</name>
<protein>
    <submittedName>
        <fullName evidence="2">O-antigen polysaccharide polymerase Wzy</fullName>
    </submittedName>
</protein>
<dbReference type="AlphaFoldDB" id="A0A7W2M3A9"/>
<feature type="transmembrane region" description="Helical" evidence="1">
    <location>
        <begin position="40"/>
        <end position="58"/>
    </location>
</feature>
<keyword evidence="1" id="KW-0812">Transmembrane</keyword>
<reference evidence="2 3" key="1">
    <citation type="submission" date="2020-07" db="EMBL/GenBank/DDBJ databases">
        <title>Bacterium isolated from marine sediment.</title>
        <authorList>
            <person name="Shang D."/>
        </authorList>
    </citation>
    <scope>NUCLEOTIDE SEQUENCE [LARGE SCALE GENOMIC DNA]</scope>
    <source>
        <strain evidence="2 3">F6074</strain>
    </source>
</reference>
<organism evidence="2 3">
    <name type="scientific">Gelidibacter maritimus</name>
    <dbReference type="NCBI Taxonomy" id="2761487"/>
    <lineage>
        <taxon>Bacteria</taxon>
        <taxon>Pseudomonadati</taxon>
        <taxon>Bacteroidota</taxon>
        <taxon>Flavobacteriia</taxon>
        <taxon>Flavobacteriales</taxon>
        <taxon>Flavobacteriaceae</taxon>
        <taxon>Gelidibacter</taxon>
    </lineage>
</organism>
<sequence>MKIIKSYSLFFGSIGFGLLIWMLSYIILPLTPVEPLKAETVFFIGACYLALVVGFLAFNFHRDTSKKYVLSHKKTVKLLLIIIIASYLLRWYDLFFVRDLSFINDLKFNRILNEKNFKENQVLLIIASVLKSLYFFPFVICIRSNMSHKKLYVLASYLVLFFPIVEAVLKGNRKPFFEIFLIVAITVIAYQRKQINFKRIGLAVLAVLLMMTISMLILFKREKLSENLDAKFYESMFESRYNEILRPTEKAINYFQNDENSVVSKLFALSIMHTGQYIAHGVFELNHIINMDNLPITYGKYNFSTIPKFLNKTNLANIEITNPSPRDYVYLTLFGSFYIDFRWFTPVFLFLFGVLQKYIYQRALQSFIYTPVLIYVLIINVFLMILSYTRGAGIYTFFSFVFLLFLLRIFEKNLYEKSVGP</sequence>
<feature type="transmembrane region" description="Helical" evidence="1">
    <location>
        <begin position="367"/>
        <end position="386"/>
    </location>
</feature>
<accession>A0A7W2M3A9</accession>
<comment type="caution">
    <text evidence="2">The sequence shown here is derived from an EMBL/GenBank/DDBJ whole genome shotgun (WGS) entry which is preliminary data.</text>
</comment>
<dbReference type="RefSeq" id="WP_182202806.1">
    <property type="nucleotide sequence ID" value="NZ_JACGLT010000002.1"/>
</dbReference>
<feature type="transmembrane region" description="Helical" evidence="1">
    <location>
        <begin position="122"/>
        <end position="142"/>
    </location>
</feature>
<feature type="transmembrane region" description="Helical" evidence="1">
    <location>
        <begin position="175"/>
        <end position="190"/>
    </location>
</feature>
<feature type="transmembrane region" description="Helical" evidence="1">
    <location>
        <begin position="328"/>
        <end position="355"/>
    </location>
</feature>
<feature type="transmembrane region" description="Helical" evidence="1">
    <location>
        <begin position="392"/>
        <end position="410"/>
    </location>
</feature>
<feature type="transmembrane region" description="Helical" evidence="1">
    <location>
        <begin position="7"/>
        <end position="28"/>
    </location>
</feature>
<evidence type="ECO:0000256" key="1">
    <source>
        <dbReference type="SAM" id="Phobius"/>
    </source>
</evidence>
<dbReference type="Proteomes" id="UP000541857">
    <property type="component" value="Unassembled WGS sequence"/>
</dbReference>
<evidence type="ECO:0000313" key="2">
    <source>
        <dbReference type="EMBL" id="MBA6151924.1"/>
    </source>
</evidence>
<keyword evidence="1" id="KW-0472">Membrane</keyword>
<feature type="transmembrane region" description="Helical" evidence="1">
    <location>
        <begin position="78"/>
        <end position="97"/>
    </location>
</feature>
<keyword evidence="3" id="KW-1185">Reference proteome</keyword>
<feature type="transmembrane region" description="Helical" evidence="1">
    <location>
        <begin position="202"/>
        <end position="219"/>
    </location>
</feature>
<evidence type="ECO:0000313" key="3">
    <source>
        <dbReference type="Proteomes" id="UP000541857"/>
    </source>
</evidence>
<dbReference type="EMBL" id="JACGLT010000002">
    <property type="protein sequence ID" value="MBA6151924.1"/>
    <property type="molecule type" value="Genomic_DNA"/>
</dbReference>
<proteinExistence type="predicted"/>
<gene>
    <name evidence="2" type="primary">wzy</name>
    <name evidence="2" type="ORF">H3Z82_04205</name>
</gene>